<feature type="compositionally biased region" description="Low complexity" evidence="1">
    <location>
        <begin position="40"/>
        <end position="50"/>
    </location>
</feature>
<dbReference type="EMBL" id="KK104015">
    <property type="protein sequence ID" value="KIY94570.1"/>
    <property type="molecule type" value="Genomic_DNA"/>
</dbReference>
<organism evidence="2 3">
    <name type="scientific">Monoraphidium neglectum</name>
    <dbReference type="NCBI Taxonomy" id="145388"/>
    <lineage>
        <taxon>Eukaryota</taxon>
        <taxon>Viridiplantae</taxon>
        <taxon>Chlorophyta</taxon>
        <taxon>core chlorophytes</taxon>
        <taxon>Chlorophyceae</taxon>
        <taxon>CS clade</taxon>
        <taxon>Sphaeropleales</taxon>
        <taxon>Selenastraceae</taxon>
        <taxon>Monoraphidium</taxon>
    </lineage>
</organism>
<protein>
    <submittedName>
        <fullName evidence="2">Uncharacterized protein</fullName>
    </submittedName>
</protein>
<dbReference type="Proteomes" id="UP000054498">
    <property type="component" value="Unassembled WGS sequence"/>
</dbReference>
<feature type="region of interest" description="Disordered" evidence="1">
    <location>
        <begin position="1"/>
        <end position="21"/>
    </location>
</feature>
<evidence type="ECO:0000313" key="2">
    <source>
        <dbReference type="EMBL" id="KIY94570.1"/>
    </source>
</evidence>
<name>A0A0D2MHR3_9CHLO</name>
<feature type="compositionally biased region" description="Gly residues" evidence="1">
    <location>
        <begin position="51"/>
        <end position="63"/>
    </location>
</feature>
<evidence type="ECO:0000313" key="3">
    <source>
        <dbReference type="Proteomes" id="UP000054498"/>
    </source>
</evidence>
<reference evidence="2 3" key="1">
    <citation type="journal article" date="2013" name="BMC Genomics">
        <title>Reconstruction of the lipid metabolism for the microalga Monoraphidium neglectum from its genome sequence reveals characteristics suitable for biofuel production.</title>
        <authorList>
            <person name="Bogen C."/>
            <person name="Al-Dilaimi A."/>
            <person name="Albersmeier A."/>
            <person name="Wichmann J."/>
            <person name="Grundmann M."/>
            <person name="Rupp O."/>
            <person name="Lauersen K.J."/>
            <person name="Blifernez-Klassen O."/>
            <person name="Kalinowski J."/>
            <person name="Goesmann A."/>
            <person name="Mussgnug J.H."/>
            <person name="Kruse O."/>
        </authorList>
    </citation>
    <scope>NUCLEOTIDE SEQUENCE [LARGE SCALE GENOMIC DNA]</scope>
    <source>
        <strain evidence="2 3">SAG 48.87</strain>
    </source>
</reference>
<gene>
    <name evidence="2" type="ORF">MNEG_13392</name>
</gene>
<sequence length="63" mass="5993">MLTPRSVPREAPPGGPAKFTASDAEDLLAGVQRVFVLPPSATADADAPDAGGSGSGSVAGSGG</sequence>
<evidence type="ECO:0000256" key="1">
    <source>
        <dbReference type="SAM" id="MobiDB-lite"/>
    </source>
</evidence>
<accession>A0A0D2MHR3</accession>
<dbReference type="GeneID" id="25730850"/>
<proteinExistence type="predicted"/>
<feature type="non-terminal residue" evidence="2">
    <location>
        <position position="63"/>
    </location>
</feature>
<dbReference type="RefSeq" id="XP_013893590.1">
    <property type="nucleotide sequence ID" value="XM_014038136.1"/>
</dbReference>
<feature type="region of interest" description="Disordered" evidence="1">
    <location>
        <begin position="40"/>
        <end position="63"/>
    </location>
</feature>
<dbReference type="KEGG" id="mng:MNEG_13392"/>
<dbReference type="AlphaFoldDB" id="A0A0D2MHR3"/>
<keyword evidence="3" id="KW-1185">Reference proteome</keyword>